<evidence type="ECO:0000313" key="7">
    <source>
        <dbReference type="EMBL" id="MBE5038896.1"/>
    </source>
</evidence>
<dbReference type="GO" id="GO:0005524">
    <property type="term" value="F:ATP binding"/>
    <property type="evidence" value="ECO:0007669"/>
    <property type="project" value="UniProtKB-KW"/>
</dbReference>
<dbReference type="InterPro" id="IPR002504">
    <property type="entry name" value="NADK"/>
</dbReference>
<dbReference type="Proteomes" id="UP000806542">
    <property type="component" value="Unassembled WGS sequence"/>
</dbReference>
<keyword evidence="2 6" id="KW-0418">Kinase</keyword>
<dbReference type="Gene3D" id="3.40.50.10330">
    <property type="entry name" value="Probable inorganic polyphosphate/atp-NAD kinase, domain 1"/>
    <property type="match status" value="1"/>
</dbReference>
<dbReference type="InterPro" id="IPR017437">
    <property type="entry name" value="ATP-NAD_kinase_PpnK-typ_C"/>
</dbReference>
<dbReference type="EC" id="2.7.1.23" evidence="6"/>
<proteinExistence type="inferred from homology"/>
<name>A0A9D5LWD4_9FIRM</name>
<feature type="active site" description="Proton acceptor" evidence="6">
    <location>
        <position position="84"/>
    </location>
</feature>
<feature type="binding site" evidence="6">
    <location>
        <position position="195"/>
    </location>
    <ligand>
        <name>NAD(+)</name>
        <dbReference type="ChEBI" id="CHEBI:57540"/>
    </ligand>
</feature>
<dbReference type="Pfam" id="PF01513">
    <property type="entry name" value="NAD_kinase"/>
    <property type="match status" value="1"/>
</dbReference>
<dbReference type="SUPFAM" id="SSF111331">
    <property type="entry name" value="NAD kinase/diacylglycerol kinase-like"/>
    <property type="match status" value="1"/>
</dbReference>
<dbReference type="EMBL" id="JADCKB010000001">
    <property type="protein sequence ID" value="MBE5038896.1"/>
    <property type="molecule type" value="Genomic_DNA"/>
</dbReference>
<keyword evidence="3 6" id="KW-0521">NADP</keyword>
<feature type="binding site" evidence="6">
    <location>
        <begin position="198"/>
        <end position="203"/>
    </location>
    <ligand>
        <name>NAD(+)</name>
        <dbReference type="ChEBI" id="CHEBI:57540"/>
    </ligand>
</feature>
<organism evidence="7 8">
    <name type="scientific">Ructibacterium gallinarum</name>
    <dbReference type="NCBI Taxonomy" id="2779355"/>
    <lineage>
        <taxon>Bacteria</taxon>
        <taxon>Bacillati</taxon>
        <taxon>Bacillota</taxon>
        <taxon>Clostridia</taxon>
        <taxon>Eubacteriales</taxon>
        <taxon>Oscillospiraceae</taxon>
        <taxon>Ructibacterium</taxon>
    </lineage>
</organism>
<keyword evidence="4 6" id="KW-0520">NAD</keyword>
<keyword evidence="6" id="KW-0963">Cytoplasm</keyword>
<gene>
    <name evidence="6" type="primary">nadK</name>
    <name evidence="7" type="ORF">INF28_00245</name>
</gene>
<comment type="catalytic activity">
    <reaction evidence="5 6">
        <text>NAD(+) + ATP = ADP + NADP(+) + H(+)</text>
        <dbReference type="Rhea" id="RHEA:18629"/>
        <dbReference type="ChEBI" id="CHEBI:15378"/>
        <dbReference type="ChEBI" id="CHEBI:30616"/>
        <dbReference type="ChEBI" id="CHEBI:57540"/>
        <dbReference type="ChEBI" id="CHEBI:58349"/>
        <dbReference type="ChEBI" id="CHEBI:456216"/>
        <dbReference type="EC" id="2.7.1.23"/>
    </reaction>
</comment>
<comment type="function">
    <text evidence="6">Involved in the regulation of the intracellular balance of NAD and NADP, and is a key enzyme in the biosynthesis of NADP. Catalyzes specifically the phosphorylation on 2'-hydroxyl of the adenosine moiety of NAD to yield NADP.</text>
</comment>
<dbReference type="PANTHER" id="PTHR20275">
    <property type="entry name" value="NAD KINASE"/>
    <property type="match status" value="1"/>
</dbReference>
<comment type="subcellular location">
    <subcellularLocation>
        <location evidence="6">Cytoplasm</location>
    </subcellularLocation>
</comment>
<dbReference type="GO" id="GO:0046872">
    <property type="term" value="F:metal ion binding"/>
    <property type="evidence" value="ECO:0007669"/>
    <property type="project" value="UniProtKB-UniRule"/>
</dbReference>
<evidence type="ECO:0000256" key="1">
    <source>
        <dbReference type="ARBA" id="ARBA00022679"/>
    </source>
</evidence>
<evidence type="ECO:0000256" key="2">
    <source>
        <dbReference type="ARBA" id="ARBA00022777"/>
    </source>
</evidence>
<feature type="binding site" evidence="6">
    <location>
        <position position="168"/>
    </location>
    <ligand>
        <name>NAD(+)</name>
        <dbReference type="ChEBI" id="CHEBI:57540"/>
    </ligand>
</feature>
<comment type="caution">
    <text evidence="6">Lacks conserved residue(s) required for the propagation of feature annotation.</text>
</comment>
<evidence type="ECO:0000256" key="4">
    <source>
        <dbReference type="ARBA" id="ARBA00023027"/>
    </source>
</evidence>
<evidence type="ECO:0000256" key="5">
    <source>
        <dbReference type="ARBA" id="ARBA00047925"/>
    </source>
</evidence>
<dbReference type="InterPro" id="IPR017438">
    <property type="entry name" value="ATP-NAD_kinase_N"/>
</dbReference>
<comment type="caution">
    <text evidence="7">The sequence shown here is derived from an EMBL/GenBank/DDBJ whole genome shotgun (WGS) entry which is preliminary data.</text>
</comment>
<dbReference type="Gene3D" id="2.60.200.30">
    <property type="entry name" value="Probable inorganic polyphosphate/atp-NAD kinase, domain 2"/>
    <property type="match status" value="1"/>
</dbReference>
<dbReference type="PANTHER" id="PTHR20275:SF0">
    <property type="entry name" value="NAD KINASE"/>
    <property type="match status" value="1"/>
</dbReference>
<dbReference type="GO" id="GO:0051287">
    <property type="term" value="F:NAD binding"/>
    <property type="evidence" value="ECO:0007669"/>
    <property type="project" value="UniProtKB-ARBA"/>
</dbReference>
<dbReference type="GO" id="GO:0005737">
    <property type="term" value="C:cytoplasm"/>
    <property type="evidence" value="ECO:0007669"/>
    <property type="project" value="UniProtKB-SubCell"/>
</dbReference>
<keyword evidence="1 6" id="KW-0808">Transferase</keyword>
<feature type="binding site" evidence="6">
    <location>
        <begin position="84"/>
        <end position="85"/>
    </location>
    <ligand>
        <name>NAD(+)</name>
        <dbReference type="ChEBI" id="CHEBI:57540"/>
    </ligand>
</feature>
<dbReference type="HAMAP" id="MF_00361">
    <property type="entry name" value="NAD_kinase"/>
    <property type="match status" value="1"/>
</dbReference>
<dbReference type="Pfam" id="PF20143">
    <property type="entry name" value="NAD_kinase_C"/>
    <property type="match status" value="1"/>
</dbReference>
<reference evidence="7" key="1">
    <citation type="submission" date="2020-10" db="EMBL/GenBank/DDBJ databases">
        <title>ChiBAC.</title>
        <authorList>
            <person name="Zenner C."/>
            <person name="Hitch T.C.A."/>
            <person name="Clavel T."/>
        </authorList>
    </citation>
    <scope>NUCLEOTIDE SEQUENCE</scope>
    <source>
        <strain evidence="7">DSM 107454</strain>
    </source>
</reference>
<dbReference type="InterPro" id="IPR016064">
    <property type="entry name" value="NAD/diacylglycerol_kinase_sf"/>
</dbReference>
<comment type="cofactor">
    <cofactor evidence="6">
        <name>a divalent metal cation</name>
        <dbReference type="ChEBI" id="CHEBI:60240"/>
    </cofactor>
</comment>
<evidence type="ECO:0000256" key="6">
    <source>
        <dbReference type="HAMAP-Rule" id="MF_00361"/>
    </source>
</evidence>
<sequence length="298" mass="32784">MPAEWWKNPVCWMGDEMERIAVIPNALRDIGLTETKNVVSLLTRRKITVFMEERFSSDGFCDVCFCSMETMLESAQAAVVLGGDGTILEIAPRAAQYDLPLMGINLGHLGFLAQAEKGDYTIFDVLLRGDYTVMNCMMLDCGIFHENREIGKFVALNDVVVSGDGYSRMVKLSASVNGTCIGTYSADGLIAATAVGSTAYSLSAGGAVMHPEMDAIMLTPICPHTLKARSMVVPGDDRVEIVSCPPYRSTAVVMVDGKRRHVLAPEEYIQVTRSQYRTKLINANNRNFFDVLREKLSD</sequence>
<protein>
    <recommendedName>
        <fullName evidence="6">NAD kinase</fullName>
        <ecNumber evidence="6">2.7.1.23</ecNumber>
    </recommendedName>
    <alternativeName>
        <fullName evidence="6">ATP-dependent NAD kinase</fullName>
    </alternativeName>
</protein>
<evidence type="ECO:0000313" key="8">
    <source>
        <dbReference type="Proteomes" id="UP000806542"/>
    </source>
</evidence>
<dbReference type="GO" id="GO:0003951">
    <property type="term" value="F:NAD+ kinase activity"/>
    <property type="evidence" value="ECO:0007669"/>
    <property type="project" value="UniProtKB-UniRule"/>
</dbReference>
<dbReference type="AlphaFoldDB" id="A0A9D5LWD4"/>
<dbReference type="GO" id="GO:0006741">
    <property type="term" value="P:NADP+ biosynthetic process"/>
    <property type="evidence" value="ECO:0007669"/>
    <property type="project" value="UniProtKB-UniRule"/>
</dbReference>
<keyword evidence="6" id="KW-0547">Nucleotide-binding</keyword>
<evidence type="ECO:0000256" key="3">
    <source>
        <dbReference type="ARBA" id="ARBA00022857"/>
    </source>
</evidence>
<keyword evidence="8" id="KW-1185">Reference proteome</keyword>
<feature type="binding site" evidence="6">
    <location>
        <position position="187"/>
    </location>
    <ligand>
        <name>NAD(+)</name>
        <dbReference type="ChEBI" id="CHEBI:57540"/>
    </ligand>
</feature>
<accession>A0A9D5LWD4</accession>
<comment type="similarity">
    <text evidence="6">Belongs to the NAD kinase family.</text>
</comment>
<dbReference type="GO" id="GO:0019674">
    <property type="term" value="P:NAD+ metabolic process"/>
    <property type="evidence" value="ECO:0007669"/>
    <property type="project" value="InterPro"/>
</dbReference>
<feature type="binding site" evidence="6">
    <location>
        <begin position="157"/>
        <end position="158"/>
    </location>
    <ligand>
        <name>NAD(+)</name>
        <dbReference type="ChEBI" id="CHEBI:57540"/>
    </ligand>
</feature>
<keyword evidence="6" id="KW-0067">ATP-binding</keyword>